<sequence>MTINKSILVYLLLCVDFTPLETSNALSLENTDQNEISNLSYVEPNSLFYSYQNVSSYDNYSSRSLLNDGFVKYFSFKCIHDIIHVIPKWFLIQIEVKPFPDHLLSDSDLTNYTELIGSIKRNYAP</sequence>
<dbReference type="AlphaFoldDB" id="A0A915HUS3"/>
<dbReference type="Proteomes" id="UP000887565">
    <property type="component" value="Unplaced"/>
</dbReference>
<dbReference type="WBParaSite" id="nRc.2.0.1.t05120-RA">
    <property type="protein sequence ID" value="nRc.2.0.1.t05120-RA"/>
    <property type="gene ID" value="nRc.2.0.1.g05120"/>
</dbReference>
<keyword evidence="1" id="KW-0732">Signal</keyword>
<name>A0A915HUS3_ROMCU</name>
<protein>
    <submittedName>
        <fullName evidence="3">Uncharacterized protein</fullName>
    </submittedName>
</protein>
<evidence type="ECO:0000256" key="1">
    <source>
        <dbReference type="SAM" id="SignalP"/>
    </source>
</evidence>
<feature type="signal peptide" evidence="1">
    <location>
        <begin position="1"/>
        <end position="22"/>
    </location>
</feature>
<organism evidence="2 3">
    <name type="scientific">Romanomermis culicivorax</name>
    <name type="common">Nematode worm</name>
    <dbReference type="NCBI Taxonomy" id="13658"/>
    <lineage>
        <taxon>Eukaryota</taxon>
        <taxon>Metazoa</taxon>
        <taxon>Ecdysozoa</taxon>
        <taxon>Nematoda</taxon>
        <taxon>Enoplea</taxon>
        <taxon>Dorylaimia</taxon>
        <taxon>Mermithida</taxon>
        <taxon>Mermithoidea</taxon>
        <taxon>Mermithidae</taxon>
        <taxon>Romanomermis</taxon>
    </lineage>
</organism>
<accession>A0A915HUS3</accession>
<evidence type="ECO:0000313" key="2">
    <source>
        <dbReference type="Proteomes" id="UP000887565"/>
    </source>
</evidence>
<proteinExistence type="predicted"/>
<evidence type="ECO:0000313" key="3">
    <source>
        <dbReference type="WBParaSite" id="nRc.2.0.1.t05120-RA"/>
    </source>
</evidence>
<keyword evidence="2" id="KW-1185">Reference proteome</keyword>
<feature type="chain" id="PRO_5037942055" evidence="1">
    <location>
        <begin position="23"/>
        <end position="125"/>
    </location>
</feature>
<reference evidence="3" key="1">
    <citation type="submission" date="2022-11" db="UniProtKB">
        <authorList>
            <consortium name="WormBaseParasite"/>
        </authorList>
    </citation>
    <scope>IDENTIFICATION</scope>
</reference>